<dbReference type="EMBL" id="VKHT01000968">
    <property type="protein sequence ID" value="MBB0246559.1"/>
    <property type="molecule type" value="Genomic_DNA"/>
</dbReference>
<evidence type="ECO:0000313" key="2">
    <source>
        <dbReference type="EMBL" id="MBB0246559.1"/>
    </source>
</evidence>
<dbReference type="AlphaFoldDB" id="A0A7W3TGS1"/>
<organism evidence="2 3">
    <name type="scientific">Streptomyces alkaliphilus</name>
    <dbReference type="NCBI Taxonomy" id="1472722"/>
    <lineage>
        <taxon>Bacteria</taxon>
        <taxon>Bacillati</taxon>
        <taxon>Actinomycetota</taxon>
        <taxon>Actinomycetes</taxon>
        <taxon>Kitasatosporales</taxon>
        <taxon>Streptomycetaceae</taxon>
        <taxon>Streptomyces</taxon>
    </lineage>
</organism>
<dbReference type="Proteomes" id="UP000538929">
    <property type="component" value="Unassembled WGS sequence"/>
</dbReference>
<evidence type="ECO:0000313" key="3">
    <source>
        <dbReference type="Proteomes" id="UP000538929"/>
    </source>
</evidence>
<sequence length="55" mass="6176">MEWAFPVVVTCDGGPNPVPPWLNALLVLFAPGTVVTVNGSILPNRDRRWRTYRIL</sequence>
<comment type="caution">
    <text evidence="2">The sequence shown here is derived from an EMBL/GenBank/DDBJ whole genome shotgun (WGS) entry which is preliminary data.</text>
</comment>
<keyword evidence="1" id="KW-1133">Transmembrane helix</keyword>
<keyword evidence="1" id="KW-0812">Transmembrane</keyword>
<reference evidence="3" key="1">
    <citation type="submission" date="2019-10" db="EMBL/GenBank/DDBJ databases">
        <title>Streptomyces sp. nov., a novel actinobacterium isolated from alkaline environment.</title>
        <authorList>
            <person name="Golinska P."/>
        </authorList>
    </citation>
    <scope>NUCLEOTIDE SEQUENCE [LARGE SCALE GENOMIC DNA]</scope>
    <source>
        <strain evidence="3">DSM 42118</strain>
    </source>
</reference>
<accession>A0A7W3TGS1</accession>
<keyword evidence="3" id="KW-1185">Reference proteome</keyword>
<proteinExistence type="predicted"/>
<dbReference type="RefSeq" id="WP_182607878.1">
    <property type="nucleotide sequence ID" value="NZ_VKHT01000968.1"/>
</dbReference>
<gene>
    <name evidence="2" type="ORF">FNQ90_21195</name>
</gene>
<feature type="transmembrane region" description="Helical" evidence="1">
    <location>
        <begin position="20"/>
        <end position="42"/>
    </location>
</feature>
<protein>
    <submittedName>
        <fullName evidence="2">Uncharacterized protein</fullName>
    </submittedName>
</protein>
<keyword evidence="1" id="KW-0472">Membrane</keyword>
<name>A0A7W3TGS1_9ACTN</name>
<evidence type="ECO:0000256" key="1">
    <source>
        <dbReference type="SAM" id="Phobius"/>
    </source>
</evidence>